<feature type="transmembrane region" description="Helical" evidence="6">
    <location>
        <begin position="262"/>
        <end position="283"/>
    </location>
</feature>
<feature type="domain" description="TECPR1-like DysF" evidence="7">
    <location>
        <begin position="113"/>
        <end position="493"/>
    </location>
</feature>
<evidence type="ECO:0000313" key="9">
    <source>
        <dbReference type="Proteomes" id="UP000270230"/>
    </source>
</evidence>
<dbReference type="EMBL" id="QWIN01000020">
    <property type="protein sequence ID" value="RMY62078.1"/>
    <property type="molecule type" value="Genomic_DNA"/>
</dbReference>
<feature type="compositionally biased region" description="Polar residues" evidence="5">
    <location>
        <begin position="21"/>
        <end position="36"/>
    </location>
</feature>
<dbReference type="Pfam" id="PF06398">
    <property type="entry name" value="Pex24p"/>
    <property type="match status" value="1"/>
</dbReference>
<proteinExistence type="predicted"/>
<dbReference type="PANTHER" id="PTHR28304:SF2">
    <property type="entry name" value="PEROXISOMAL MEMBRANE PROTEIN PEX29"/>
    <property type="match status" value="1"/>
</dbReference>
<evidence type="ECO:0000259" key="7">
    <source>
        <dbReference type="Pfam" id="PF06398"/>
    </source>
</evidence>
<evidence type="ECO:0000256" key="3">
    <source>
        <dbReference type="ARBA" id="ARBA00022989"/>
    </source>
</evidence>
<keyword evidence="4 6" id="KW-0472">Membrane</keyword>
<dbReference type="AlphaFoldDB" id="A0A3M7DCM9"/>
<dbReference type="VEuPathDB" id="FungiDB:BTJ68_11322"/>
<dbReference type="GO" id="GO:0005778">
    <property type="term" value="C:peroxisomal membrane"/>
    <property type="evidence" value="ECO:0007669"/>
    <property type="project" value="TreeGrafter"/>
</dbReference>
<reference evidence="8 9" key="1">
    <citation type="journal article" date="2018" name="BMC Genomics">
        <title>Genomic evidence for intraspecific hybridization in a clonal and extremely halotolerant yeast.</title>
        <authorList>
            <person name="Gostincar C."/>
            <person name="Stajich J.E."/>
            <person name="Zupancic J."/>
            <person name="Zalar P."/>
            <person name="Gunde-Cimerman N."/>
        </authorList>
    </citation>
    <scope>NUCLEOTIDE SEQUENCE [LARGE SCALE GENOMIC DNA]</scope>
    <source>
        <strain evidence="8 9">EXF-151</strain>
    </source>
</reference>
<name>A0A3M7DCM9_HORWE</name>
<dbReference type="InterPro" id="IPR010482">
    <property type="entry name" value="TECPR1-like_DysF"/>
</dbReference>
<dbReference type="Proteomes" id="UP000270230">
    <property type="component" value="Unassembled WGS sequence"/>
</dbReference>
<dbReference type="GO" id="GO:0007031">
    <property type="term" value="P:peroxisome organization"/>
    <property type="evidence" value="ECO:0007669"/>
    <property type="project" value="UniProtKB-ARBA"/>
</dbReference>
<dbReference type="OrthoDB" id="545683at2759"/>
<evidence type="ECO:0000313" key="8">
    <source>
        <dbReference type="EMBL" id="RMY62078.1"/>
    </source>
</evidence>
<feature type="compositionally biased region" description="Acidic residues" evidence="5">
    <location>
        <begin position="81"/>
        <end position="90"/>
    </location>
</feature>
<evidence type="ECO:0000256" key="5">
    <source>
        <dbReference type="SAM" id="MobiDB-lite"/>
    </source>
</evidence>
<feature type="region of interest" description="Disordered" evidence="5">
    <location>
        <begin position="1"/>
        <end position="40"/>
    </location>
</feature>
<comment type="subcellular location">
    <subcellularLocation>
        <location evidence="1">Membrane</location>
        <topology evidence="1">Multi-pass membrane protein</topology>
    </subcellularLocation>
</comment>
<accession>A0A3M7DCM9</accession>
<keyword evidence="3 6" id="KW-1133">Transmembrane helix</keyword>
<evidence type="ECO:0000256" key="4">
    <source>
        <dbReference type="ARBA" id="ARBA00023136"/>
    </source>
</evidence>
<gene>
    <name evidence="8" type="ORF">D0865_00645</name>
</gene>
<protein>
    <recommendedName>
        <fullName evidence="7">TECPR1-like DysF domain-containing protein</fullName>
    </recommendedName>
</protein>
<feature type="compositionally biased region" description="Basic residues" evidence="5">
    <location>
        <begin position="96"/>
        <end position="105"/>
    </location>
</feature>
<evidence type="ECO:0000256" key="2">
    <source>
        <dbReference type="ARBA" id="ARBA00022692"/>
    </source>
</evidence>
<organism evidence="8 9">
    <name type="scientific">Hortaea werneckii</name>
    <name type="common">Black yeast</name>
    <name type="synonym">Cladosporium werneckii</name>
    <dbReference type="NCBI Taxonomy" id="91943"/>
    <lineage>
        <taxon>Eukaryota</taxon>
        <taxon>Fungi</taxon>
        <taxon>Dikarya</taxon>
        <taxon>Ascomycota</taxon>
        <taxon>Pezizomycotina</taxon>
        <taxon>Dothideomycetes</taxon>
        <taxon>Dothideomycetidae</taxon>
        <taxon>Mycosphaerellales</taxon>
        <taxon>Teratosphaeriaceae</taxon>
        <taxon>Hortaea</taxon>
    </lineage>
</organism>
<evidence type="ECO:0000256" key="1">
    <source>
        <dbReference type="ARBA" id="ARBA00004141"/>
    </source>
</evidence>
<keyword evidence="2 6" id="KW-0812">Transmembrane</keyword>
<dbReference type="InterPro" id="IPR052816">
    <property type="entry name" value="Peroxisomal_Membrane_PEX28-32"/>
</dbReference>
<feature type="region of interest" description="Disordered" evidence="5">
    <location>
        <begin position="79"/>
        <end position="105"/>
    </location>
</feature>
<feature type="compositionally biased region" description="Basic and acidic residues" evidence="5">
    <location>
        <begin position="463"/>
        <end position="472"/>
    </location>
</feature>
<feature type="region of interest" description="Disordered" evidence="5">
    <location>
        <begin position="193"/>
        <end position="214"/>
    </location>
</feature>
<feature type="region of interest" description="Disordered" evidence="5">
    <location>
        <begin position="445"/>
        <end position="482"/>
    </location>
</feature>
<dbReference type="PANTHER" id="PTHR28304">
    <property type="entry name" value="PEROXISOMAL MEMBRANE PROTEIN PEX29"/>
    <property type="match status" value="1"/>
</dbReference>
<evidence type="ECO:0000256" key="6">
    <source>
        <dbReference type="SAM" id="Phobius"/>
    </source>
</evidence>
<sequence>MDDQDSIVNRDEAIPIFRLPSQDSEPNDAASTSEAEQQYGAREILRGHASKIRDKWDEYSGQSLQDRFFTGLMSHIVPPEELSENEEDGENGSKSKDKKKDRRSRKYVDRPNFSIPLMSANFRRFNARVGVLFVLENRMIHLFTWKHQTATASFLAVYTLVCLQPHLLPAVPLALMLFWVMVPSFLARHPASSNDPRVEPSYRGPPMAPPSRVKPAPEMSKDFFRNMRDLQNSMEDFSRLHDAANEYVTPYTNFSDEGTSSLLFIALFGISCSAFIASGLVPWKFVALVAGWVCTLSGHPEAQRIMLSSINLSQIQQRIEHLQTHLVNFVQHDVILGEPSEARQVEIFELQKFHSSSETWESWLFSPSPFDPLSPIRIAGDRAKGTQFFEDVSPPSGWVWKDKKWILDLFSREWVEQRMIYGVEIETEGERWVYDLPQEEVAQLADAQQTTTTKGKKNGINKRGRDPPKSGWEEGGPGASVGRGEWRRRRWVRMVERRPSPDAGVSACVTSVTIRKARDRALEIATNTSKSFENVTS</sequence>
<comment type="caution">
    <text evidence="8">The sequence shown here is derived from an EMBL/GenBank/DDBJ whole genome shotgun (WGS) entry which is preliminary data.</text>
</comment>